<reference evidence="2" key="1">
    <citation type="journal article" date="2020" name="Stud. Mycol.">
        <title>101 Dothideomycetes genomes: a test case for predicting lifestyles and emergence of pathogens.</title>
        <authorList>
            <person name="Haridas S."/>
            <person name="Albert R."/>
            <person name="Binder M."/>
            <person name="Bloem J."/>
            <person name="Labutti K."/>
            <person name="Salamov A."/>
            <person name="Andreopoulos B."/>
            <person name="Baker S."/>
            <person name="Barry K."/>
            <person name="Bills G."/>
            <person name="Bluhm B."/>
            <person name="Cannon C."/>
            <person name="Castanera R."/>
            <person name="Culley D."/>
            <person name="Daum C."/>
            <person name="Ezra D."/>
            <person name="Gonzalez J."/>
            <person name="Henrissat B."/>
            <person name="Kuo A."/>
            <person name="Liang C."/>
            <person name="Lipzen A."/>
            <person name="Lutzoni F."/>
            <person name="Magnuson J."/>
            <person name="Mondo S."/>
            <person name="Nolan M."/>
            <person name="Ohm R."/>
            <person name="Pangilinan J."/>
            <person name="Park H.-J."/>
            <person name="Ramirez L."/>
            <person name="Alfaro M."/>
            <person name="Sun H."/>
            <person name="Tritt A."/>
            <person name="Yoshinaga Y."/>
            <person name="Zwiers L.-H."/>
            <person name="Turgeon B."/>
            <person name="Goodwin S."/>
            <person name="Spatafora J."/>
            <person name="Crous P."/>
            <person name="Grigoriev I."/>
        </authorList>
    </citation>
    <scope>NUCLEOTIDE SEQUENCE</scope>
    <source>
        <strain evidence="2">CBS 122367</strain>
    </source>
</reference>
<evidence type="ECO:0000313" key="2">
    <source>
        <dbReference type="EMBL" id="KAF2683196.1"/>
    </source>
</evidence>
<feature type="signal peptide" evidence="1">
    <location>
        <begin position="1"/>
        <end position="17"/>
    </location>
</feature>
<evidence type="ECO:0000256" key="1">
    <source>
        <dbReference type="SAM" id="SignalP"/>
    </source>
</evidence>
<feature type="chain" id="PRO_5026139686" evidence="1">
    <location>
        <begin position="18"/>
        <end position="183"/>
    </location>
</feature>
<dbReference type="EMBL" id="MU005585">
    <property type="protein sequence ID" value="KAF2683196.1"/>
    <property type="molecule type" value="Genomic_DNA"/>
</dbReference>
<keyword evidence="1" id="KW-0732">Signal</keyword>
<dbReference type="AlphaFoldDB" id="A0A6G1IY55"/>
<keyword evidence="3" id="KW-1185">Reference proteome</keyword>
<dbReference type="Proteomes" id="UP000799291">
    <property type="component" value="Unassembled WGS sequence"/>
</dbReference>
<name>A0A6G1IY55_9PLEO</name>
<proteinExistence type="predicted"/>
<accession>A0A6G1IY55</accession>
<sequence>MKSTTFILTFFAAATLASPTLRLRDHDDDYECYRYCTDDCDDNYEYCYEYCPTQYEEYCYEDDWLARRETQISKIKFTLLNDNRGKTASSSVSPDGKNISFASTFQNSDVFEDGKVEATRLVLKDPPAEYRCRMFFVPGSEDLSFEFENPVKALDLDTIPDQQISVDLTSAVFNCVALKIGEA</sequence>
<organism evidence="2 3">
    <name type="scientific">Lentithecium fluviatile CBS 122367</name>
    <dbReference type="NCBI Taxonomy" id="1168545"/>
    <lineage>
        <taxon>Eukaryota</taxon>
        <taxon>Fungi</taxon>
        <taxon>Dikarya</taxon>
        <taxon>Ascomycota</taxon>
        <taxon>Pezizomycotina</taxon>
        <taxon>Dothideomycetes</taxon>
        <taxon>Pleosporomycetidae</taxon>
        <taxon>Pleosporales</taxon>
        <taxon>Massarineae</taxon>
        <taxon>Lentitheciaceae</taxon>
        <taxon>Lentithecium</taxon>
    </lineage>
</organism>
<gene>
    <name evidence="2" type="ORF">K458DRAFT_488340</name>
</gene>
<evidence type="ECO:0000313" key="3">
    <source>
        <dbReference type="Proteomes" id="UP000799291"/>
    </source>
</evidence>
<protein>
    <submittedName>
        <fullName evidence="2">Uncharacterized protein</fullName>
    </submittedName>
</protein>